<accession>A0A017STY1</accession>
<feature type="region of interest" description="Disordered" evidence="1">
    <location>
        <begin position="984"/>
        <end position="1008"/>
    </location>
</feature>
<dbReference type="NCBIfam" id="TIGR03696">
    <property type="entry name" value="Rhs_assc_core"/>
    <property type="match status" value="1"/>
</dbReference>
<evidence type="ECO:0000313" key="4">
    <source>
        <dbReference type="Proteomes" id="UP000019678"/>
    </source>
</evidence>
<dbReference type="Pfam" id="PF13665">
    <property type="entry name" value="Tox-PAAR-like"/>
    <property type="match status" value="1"/>
</dbReference>
<dbReference type="Pfam" id="PF20148">
    <property type="entry name" value="DUF6531"/>
    <property type="match status" value="1"/>
</dbReference>
<dbReference type="InterPro" id="IPR022385">
    <property type="entry name" value="Rhs_assc_core"/>
</dbReference>
<sequence length="1452" mass="157673">MAMGKVTALYMDTITDKSGHQQVGMAVSVCLTPAAPAPLPIPYPTFGSVAEGITDPCIRTKIENAKILTVGGCMSKCHGNEPGTLREVVSLNICGPCFPWLGAPIVFIELGMAGITGSLGQMNKSITMGAGGSASGAGGGGGGGGAAGGGAGGPGQGGPSGGSNAGGGGGGSNSGAAPPSPPASPAAEGQASGGHPVDVVTGTMFTSPQLDFVLPGLFYVQWDRTYRSSNVERSAGIGWGWSHSLHWTAERFGDWLLLTDDELRTTRIPFPAEDEITPLVFGRNVVRFQDGIGVDLDDGLLRVLRPDDKRRVYRLAEIRDGHGNVVQVEWTGDEVTAVIDTVGRRAAMTREGGVRRWELSAVDVEGQLHRRHLVAYELDERGDLVRVIDRGGVAWRYEYDEQHYLVREHQPDGVAYCFRYETVAGQKRCVETWGELPGRDIVAALAALGTPEAGTTARPRGIYHTVFRFGPDPLETTMTDGCGHTHRYLTNHLGQVLQYTDPRGYVSRYHYDDRGNLLVSTDGGGRTRRTSYDAFGRKVGLVMADGATVRRVYDDEAQQAVTTLPDGGREIFRQVGDKVEEVDQAGRVTTWTMDGAGLMKEVRHPSGAAETFTYDAHGNLARHVDRNGVALEYTWDLWGLPVQVKAESGQLYELRYDSRNEIAEVVEQSGRRTTLVTDALRNVVEETTSDGASVVSRYVAGVLVERVLADGGRFRFGYDLLLRLVWIENPAGERYLRSYDAAGNVAREQSFAGVVTEYEYDGSNRVVVLTRNGEHVRFLRDGEGRILGKEFSTGRKERFVYDRRGGVTYAEAGGSSVSVERDPEGRVLREVQQTSGFRFAVDYRYDALGRMVERRYSSGWGVGIDRRQVDGQPVALSLLGPEAPVPVLDLEYDARGYETERRRRDAPGVLATERDPFGLPTRQRLLDAEDVVREERSFTWSRLGPLSEVVDAKRGARRYALDVSGRPTEARGLGAQERFRYAPQGTAIPDDGTSFTVGRDGRPTTAEGERLSWDSAGRLVSRHADDPARSWQYRYDENNQLITATRGDGLGLRCLYDPLGRRVAASFSDGTSLWFGWDGDSVVEELLTTGGSTRRVFGDDGYTPLLETGPDGAWRMVITDGASVPWAYVAPDLSCSIIDLSTWGEVAATAGQPGRLRFAGQRADEVTGLHYNRHRYYAPDLHVFLTPDPLGMLSTTQDIGYVLNPTIFIDPLGLLTIINGQPGDPVMEDTIRVMKANNPGAKVITSDKLGKPPSIWQRLKGEGKNANMIDPNEDHLFITTHGAPGGSQWKGTKNNWATGDEIGEALNKAGFKGKGARVDTTICNGATPAQDGGPSLTQGIANKTKATVWGAKSNVPALTHRGEGWEVQFRAPRPWYNFWSKSVGKDATGKDYILGSKGKLYPGLMSGTPDNPTVHGAYVDVYGNPVRDPAGKPMGFADSKGYVPTKPQEPES</sequence>
<dbReference type="Pfam" id="PF05593">
    <property type="entry name" value="RHS_repeat"/>
    <property type="match status" value="3"/>
</dbReference>
<dbReference type="PANTHER" id="PTHR32305:SF15">
    <property type="entry name" value="PROTEIN RHSA-RELATED"/>
    <property type="match status" value="1"/>
</dbReference>
<dbReference type="STRING" id="1192034.CAP_1046"/>
<dbReference type="eggNOG" id="COG3209">
    <property type="taxonomic scope" value="Bacteria"/>
</dbReference>
<feature type="domain" description="DUF6531" evidence="2">
    <location>
        <begin position="194"/>
        <end position="265"/>
    </location>
</feature>
<feature type="compositionally biased region" description="Basic and acidic residues" evidence="1">
    <location>
        <begin position="999"/>
        <end position="1008"/>
    </location>
</feature>
<reference evidence="3 4" key="1">
    <citation type="submission" date="2013-05" db="EMBL/GenBank/DDBJ databases">
        <title>Genome assembly of Chondromyces apiculatus DSM 436.</title>
        <authorList>
            <person name="Sharma G."/>
            <person name="Khatri I."/>
            <person name="Kaur C."/>
            <person name="Mayilraj S."/>
            <person name="Subramanian S."/>
        </authorList>
    </citation>
    <scope>NUCLEOTIDE SEQUENCE [LARGE SCALE GENOMIC DNA]</scope>
    <source>
        <strain evidence="3 4">DSM 436</strain>
    </source>
</reference>
<name>A0A017STY1_9BACT</name>
<dbReference type="InterPro" id="IPR050708">
    <property type="entry name" value="T6SS_VgrG/RHS"/>
</dbReference>
<organism evidence="3 4">
    <name type="scientific">Chondromyces apiculatus DSM 436</name>
    <dbReference type="NCBI Taxonomy" id="1192034"/>
    <lineage>
        <taxon>Bacteria</taxon>
        <taxon>Pseudomonadati</taxon>
        <taxon>Myxococcota</taxon>
        <taxon>Polyangia</taxon>
        <taxon>Polyangiales</taxon>
        <taxon>Polyangiaceae</taxon>
        <taxon>Chondromyces</taxon>
    </lineage>
</organism>
<evidence type="ECO:0000313" key="3">
    <source>
        <dbReference type="EMBL" id="EYF00232.1"/>
    </source>
</evidence>
<dbReference type="EMBL" id="ASRX01000121">
    <property type="protein sequence ID" value="EYF00232.1"/>
    <property type="molecule type" value="Genomic_DNA"/>
</dbReference>
<proteinExistence type="predicted"/>
<keyword evidence="4" id="KW-1185">Reference proteome</keyword>
<dbReference type="NCBIfam" id="TIGR01643">
    <property type="entry name" value="YD_repeat_2x"/>
    <property type="match status" value="5"/>
</dbReference>
<dbReference type="PANTHER" id="PTHR32305">
    <property type="match status" value="1"/>
</dbReference>
<feature type="region of interest" description="Disordered" evidence="1">
    <location>
        <begin position="133"/>
        <end position="195"/>
    </location>
</feature>
<evidence type="ECO:0000259" key="2">
    <source>
        <dbReference type="Pfam" id="PF20148"/>
    </source>
</evidence>
<evidence type="ECO:0000256" key="1">
    <source>
        <dbReference type="SAM" id="MobiDB-lite"/>
    </source>
</evidence>
<dbReference type="InterPro" id="IPR045351">
    <property type="entry name" value="DUF6531"/>
</dbReference>
<protein>
    <recommendedName>
        <fullName evidence="2">DUF6531 domain-containing protein</fullName>
    </recommendedName>
</protein>
<dbReference type="InterPro" id="IPR031325">
    <property type="entry name" value="RHS_repeat"/>
</dbReference>
<feature type="compositionally biased region" description="Gly residues" evidence="1">
    <location>
        <begin position="133"/>
        <end position="173"/>
    </location>
</feature>
<dbReference type="Gene3D" id="2.180.10.10">
    <property type="entry name" value="RHS repeat-associated core"/>
    <property type="match status" value="2"/>
</dbReference>
<feature type="region of interest" description="Disordered" evidence="1">
    <location>
        <begin position="1430"/>
        <end position="1452"/>
    </location>
</feature>
<gene>
    <name evidence="3" type="ORF">CAP_1046</name>
</gene>
<dbReference type="Proteomes" id="UP000019678">
    <property type="component" value="Unassembled WGS sequence"/>
</dbReference>
<comment type="caution">
    <text evidence="3">The sequence shown here is derived from an EMBL/GenBank/DDBJ whole genome shotgun (WGS) entry which is preliminary data.</text>
</comment>
<dbReference type="InterPro" id="IPR006530">
    <property type="entry name" value="YD"/>
</dbReference>
<feature type="compositionally biased region" description="Low complexity" evidence="1">
    <location>
        <begin position="185"/>
        <end position="194"/>
    </location>
</feature>